<feature type="region of interest" description="Disordered" evidence="2">
    <location>
        <begin position="268"/>
        <end position="303"/>
    </location>
</feature>
<gene>
    <name evidence="3" type="ORF">LTR77_003244</name>
</gene>
<sequence>MNDMLRSPPMTAHLFNQTYPPRFEPVQARTRSRTAPSTPYHEAPAVEYVELPGSSPLDRNEAFRGSKDAKPAHLPVIPHLSLQMEAKNLHPHSNPQDFLFYSPDDVCPRTPRQSASPASHRKERGSTIVSKPGPENEGVMSLPNLSTADTLVAIERGGLSLSTNPVYSPLSASTPSSNGMPLCVSSSRTASANAVLQTTAQRKDMEAAEQRTTEYNAGGFEEICRLRRSHESHLKSLKVAHKKELESLRSYISMLEERQRTAFRREVAGGCEPPRGGISAPLPSFTEATRNSGSPRARPSEWSDKTIRRAEQNSQHTIDDLRATVRKAKDNEKTLRNTISDLQARLVAANNERTDVLEGYHDACVKIRQLVTTHVPAEQRLEPVDNPPTRPAEGRNTPDFAKYLQCANPLWQQMQDLRRMLAEKEIRTQQLEEAEAAKSDPSVAEKRLAEVEEALLQHKQMSTTAHNQRKRYNKPSHHELCRHTREAVQRADSNRSTQKDGIGDIVDGVARQKARGDVQGLPVGDNQTAPSASLLGLELEHCMAETARYKLEAKESRRHLRKAQAELLNLREQDQGTQLRPPLDIARGTETVGPTSAPKTDIQSLVHRDDGSENINAASTRKAALQSPLRQENGSEGVNAGLGISFAKPGYRKPDAVASTTATIPSSLSLTVSCSGETLPKPRASSSTSLDTNKCLPEPPAVLTSDTLSVVRSRSGAPSRTDANRSLSDSMLSSHSSRTLPIAGSKCALGRMDELRPSIDSVKSSTVSSTA</sequence>
<feature type="compositionally biased region" description="Low complexity" evidence="2">
    <location>
        <begin position="726"/>
        <end position="737"/>
    </location>
</feature>
<evidence type="ECO:0000256" key="1">
    <source>
        <dbReference type="SAM" id="Coils"/>
    </source>
</evidence>
<protein>
    <submittedName>
        <fullName evidence="3">Uncharacterized protein</fullName>
    </submittedName>
</protein>
<accession>A0AAV9PKE4</accession>
<dbReference type="RefSeq" id="XP_064661840.1">
    <property type="nucleotide sequence ID" value="XM_064800501.1"/>
</dbReference>
<dbReference type="GeneID" id="89924591"/>
<organism evidence="3 4">
    <name type="scientific">Saxophila tyrrhenica</name>
    <dbReference type="NCBI Taxonomy" id="1690608"/>
    <lineage>
        <taxon>Eukaryota</taxon>
        <taxon>Fungi</taxon>
        <taxon>Dikarya</taxon>
        <taxon>Ascomycota</taxon>
        <taxon>Pezizomycotina</taxon>
        <taxon>Dothideomycetes</taxon>
        <taxon>Dothideomycetidae</taxon>
        <taxon>Mycosphaerellales</taxon>
        <taxon>Extremaceae</taxon>
        <taxon>Saxophila</taxon>
    </lineage>
</organism>
<dbReference type="Proteomes" id="UP001337655">
    <property type="component" value="Unassembled WGS sequence"/>
</dbReference>
<feature type="coiled-coil region" evidence="1">
    <location>
        <begin position="318"/>
        <end position="352"/>
    </location>
</feature>
<name>A0AAV9PKE4_9PEZI</name>
<dbReference type="EMBL" id="JAVRRT010000004">
    <property type="protein sequence ID" value="KAK5173122.1"/>
    <property type="molecule type" value="Genomic_DNA"/>
</dbReference>
<keyword evidence="1" id="KW-0175">Coiled coil</keyword>
<feature type="coiled-coil region" evidence="1">
    <location>
        <begin position="546"/>
        <end position="573"/>
    </location>
</feature>
<feature type="region of interest" description="Disordered" evidence="2">
    <location>
        <begin position="674"/>
        <end position="745"/>
    </location>
</feature>
<proteinExistence type="predicted"/>
<dbReference type="AlphaFoldDB" id="A0AAV9PKE4"/>
<comment type="caution">
    <text evidence="3">The sequence shown here is derived from an EMBL/GenBank/DDBJ whole genome shotgun (WGS) entry which is preliminary data.</text>
</comment>
<keyword evidence="4" id="KW-1185">Reference proteome</keyword>
<reference evidence="3 4" key="1">
    <citation type="submission" date="2023-08" db="EMBL/GenBank/DDBJ databases">
        <title>Black Yeasts Isolated from many extreme environments.</title>
        <authorList>
            <person name="Coleine C."/>
            <person name="Stajich J.E."/>
            <person name="Selbmann L."/>
        </authorList>
    </citation>
    <scope>NUCLEOTIDE SEQUENCE [LARGE SCALE GENOMIC DNA]</scope>
    <source>
        <strain evidence="3 4">CCFEE 5935</strain>
    </source>
</reference>
<feature type="region of interest" description="Disordered" evidence="2">
    <location>
        <begin position="93"/>
        <end position="142"/>
    </location>
</feature>
<evidence type="ECO:0000256" key="2">
    <source>
        <dbReference type="SAM" id="MobiDB-lite"/>
    </source>
</evidence>
<evidence type="ECO:0000313" key="3">
    <source>
        <dbReference type="EMBL" id="KAK5173122.1"/>
    </source>
</evidence>
<evidence type="ECO:0000313" key="4">
    <source>
        <dbReference type="Proteomes" id="UP001337655"/>
    </source>
</evidence>
<feature type="compositionally biased region" description="Polar residues" evidence="2">
    <location>
        <begin position="704"/>
        <end position="718"/>
    </location>
</feature>